<dbReference type="AlphaFoldDB" id="A0A136J0H0"/>
<dbReference type="InParanoid" id="A0A136J0H0"/>
<evidence type="ECO:0000313" key="3">
    <source>
        <dbReference type="Proteomes" id="UP000070501"/>
    </source>
</evidence>
<gene>
    <name evidence="2" type="ORF">Micbo1qcDRAFT_234491</name>
</gene>
<proteinExistence type="predicted"/>
<dbReference type="STRING" id="196109.A0A136J0H0"/>
<feature type="compositionally biased region" description="Polar residues" evidence="1">
    <location>
        <begin position="7"/>
        <end position="32"/>
    </location>
</feature>
<feature type="region of interest" description="Disordered" evidence="1">
    <location>
        <begin position="1"/>
        <end position="49"/>
    </location>
</feature>
<keyword evidence="3" id="KW-1185">Reference proteome</keyword>
<evidence type="ECO:0000313" key="2">
    <source>
        <dbReference type="EMBL" id="KXJ90559.1"/>
    </source>
</evidence>
<protein>
    <recommendedName>
        <fullName evidence="4">F-box domain-containing protein</fullName>
    </recommendedName>
</protein>
<feature type="compositionally biased region" description="Acidic residues" evidence="1">
    <location>
        <begin position="128"/>
        <end position="143"/>
    </location>
</feature>
<sequence length="381" mass="41163">MDDEATAQATANSAHIGNSSSDDCERTVTNQPGGPRRGQDDRVQALSSSTAALSLHEPKGEDVLLPPATEVAGAATAAEAGPSACTRALAMPEILAEILSWVAADTTWSSCASDDTDTGAGAGSGEDTGSEDDDVEEKEEEEPYGTPGVLARCARVNSLWFSLSVAHLWEDMAFVTWPLGGGLSGMTRCLYLVPDAERRRAYARCVRWAYVGGLVPLPSSPSPSSSSANDASPRGMKYWDTRLQAWSEDVSRAAVDEMYDGLEFPLLEELEIWMAGWRESGHPPRIRGAPRMKTLALNPSFDMYPDTYRVGQDEMGSMLEEIPRRGGRAQDIFPDLEEFSIHDACLAYPGAFDKFAKRMPKLRVFDHAAAVETMGEPASST</sequence>
<accession>A0A136J0H0</accession>
<reference evidence="3" key="1">
    <citation type="submission" date="2016-02" db="EMBL/GenBank/DDBJ databases">
        <title>Draft genome sequence of Microdochium bolleyi, a fungal endophyte of beachgrass.</title>
        <authorList>
            <consortium name="DOE Joint Genome Institute"/>
            <person name="David A.S."/>
            <person name="May G."/>
            <person name="Haridas S."/>
            <person name="Lim J."/>
            <person name="Wang M."/>
            <person name="Labutti K."/>
            <person name="Lipzen A."/>
            <person name="Barry K."/>
            <person name="Grigoriev I.V."/>
        </authorList>
    </citation>
    <scope>NUCLEOTIDE SEQUENCE [LARGE SCALE GENOMIC DNA]</scope>
    <source>
        <strain evidence="3">J235TASD1</strain>
    </source>
</reference>
<organism evidence="2 3">
    <name type="scientific">Microdochium bolleyi</name>
    <dbReference type="NCBI Taxonomy" id="196109"/>
    <lineage>
        <taxon>Eukaryota</taxon>
        <taxon>Fungi</taxon>
        <taxon>Dikarya</taxon>
        <taxon>Ascomycota</taxon>
        <taxon>Pezizomycotina</taxon>
        <taxon>Sordariomycetes</taxon>
        <taxon>Xylariomycetidae</taxon>
        <taxon>Xylariales</taxon>
        <taxon>Microdochiaceae</taxon>
        <taxon>Microdochium</taxon>
    </lineage>
</organism>
<evidence type="ECO:0008006" key="4">
    <source>
        <dbReference type="Google" id="ProtNLM"/>
    </source>
</evidence>
<dbReference type="Proteomes" id="UP000070501">
    <property type="component" value="Unassembled WGS sequence"/>
</dbReference>
<name>A0A136J0H0_9PEZI</name>
<dbReference type="EMBL" id="KQ964252">
    <property type="protein sequence ID" value="KXJ90559.1"/>
    <property type="molecule type" value="Genomic_DNA"/>
</dbReference>
<feature type="region of interest" description="Disordered" evidence="1">
    <location>
        <begin position="112"/>
        <end position="146"/>
    </location>
</feature>
<dbReference type="OrthoDB" id="5120662at2759"/>
<evidence type="ECO:0000256" key="1">
    <source>
        <dbReference type="SAM" id="MobiDB-lite"/>
    </source>
</evidence>